<reference evidence="6 7" key="1">
    <citation type="journal article" date="2013" name="ISME J.">
        <title>By their genes ye shall know them: genomic signatures of predatory bacteria.</title>
        <authorList>
            <person name="Pasternak Z."/>
            <person name="Pietrokovski S."/>
            <person name="Rotem O."/>
            <person name="Gophna U."/>
            <person name="Lurie-Weinberger M.N."/>
            <person name="Jurkevitch E."/>
        </authorList>
    </citation>
    <scope>NUCLEOTIDE SEQUENCE [LARGE SCALE GENOMIC DNA]</scope>
    <source>
        <strain evidence="6 7">JSS</strain>
    </source>
</reference>
<dbReference type="Gene3D" id="3.30.200.20">
    <property type="entry name" value="Phosphorylase Kinase, domain 1"/>
    <property type="match status" value="1"/>
</dbReference>
<dbReference type="PROSITE" id="PS00109">
    <property type="entry name" value="PROTEIN_KINASE_TYR"/>
    <property type="match status" value="1"/>
</dbReference>
<dbReference type="InterPro" id="IPR008266">
    <property type="entry name" value="Tyr_kinase_AS"/>
</dbReference>
<evidence type="ECO:0000313" key="7">
    <source>
        <dbReference type="Proteomes" id="UP000012040"/>
    </source>
</evidence>
<dbReference type="GO" id="GO:0004674">
    <property type="term" value="F:protein serine/threonine kinase activity"/>
    <property type="evidence" value="ECO:0007669"/>
    <property type="project" value="TreeGrafter"/>
</dbReference>
<evidence type="ECO:0000256" key="2">
    <source>
        <dbReference type="ARBA" id="ARBA00022741"/>
    </source>
</evidence>
<dbReference type="HOGENOM" id="CLU_000288_151_5_7"/>
<accession>M4VSM5</accession>
<keyword evidence="3" id="KW-0418">Kinase</keyword>
<dbReference type="PANTHER" id="PTHR43289:SF34">
    <property type="entry name" value="SERINE_THREONINE-PROTEIN KINASE YBDM-RELATED"/>
    <property type="match status" value="1"/>
</dbReference>
<evidence type="ECO:0000313" key="6">
    <source>
        <dbReference type="EMBL" id="AGH96214.1"/>
    </source>
</evidence>
<dbReference type="KEGG" id="bex:A11Q_1998"/>
<organism evidence="6 7">
    <name type="scientific">Pseudobdellovibrio exovorus JSS</name>
    <dbReference type="NCBI Taxonomy" id="1184267"/>
    <lineage>
        <taxon>Bacteria</taxon>
        <taxon>Pseudomonadati</taxon>
        <taxon>Bdellovibrionota</taxon>
        <taxon>Bdellovibrionia</taxon>
        <taxon>Bdellovibrionales</taxon>
        <taxon>Pseudobdellovibrionaceae</taxon>
        <taxon>Pseudobdellovibrio</taxon>
    </lineage>
</organism>
<dbReference type="CDD" id="cd14014">
    <property type="entry name" value="STKc_PknB_like"/>
    <property type="match status" value="1"/>
</dbReference>
<dbReference type="InterPro" id="IPR013229">
    <property type="entry name" value="PEGA"/>
</dbReference>
<dbReference type="Pfam" id="PF00069">
    <property type="entry name" value="Pkinase"/>
    <property type="match status" value="1"/>
</dbReference>
<keyword evidence="1" id="KW-0808">Transferase</keyword>
<dbReference type="Pfam" id="PF08308">
    <property type="entry name" value="PEGA"/>
    <property type="match status" value="1"/>
</dbReference>
<dbReference type="RefSeq" id="WP_015470704.1">
    <property type="nucleotide sequence ID" value="NC_020813.1"/>
</dbReference>
<feature type="domain" description="Protein kinase" evidence="5">
    <location>
        <begin position="11"/>
        <end position="287"/>
    </location>
</feature>
<evidence type="ECO:0000256" key="1">
    <source>
        <dbReference type="ARBA" id="ARBA00022679"/>
    </source>
</evidence>
<keyword evidence="4" id="KW-0067">ATP-binding</keyword>
<evidence type="ECO:0000259" key="5">
    <source>
        <dbReference type="PROSITE" id="PS50011"/>
    </source>
</evidence>
<name>M4VSM5_9BACT</name>
<dbReference type="SUPFAM" id="SSF56112">
    <property type="entry name" value="Protein kinase-like (PK-like)"/>
    <property type="match status" value="1"/>
</dbReference>
<dbReference type="Proteomes" id="UP000012040">
    <property type="component" value="Chromosome"/>
</dbReference>
<gene>
    <name evidence="6" type="ORF">A11Q_1998</name>
</gene>
<dbReference type="InterPro" id="IPR000719">
    <property type="entry name" value="Prot_kinase_dom"/>
</dbReference>
<sequence length="648" mass="71390">MSQSYEQFGKYLLLEKVAAGGMAEIYLARSGAANGLNKFFAIKRILPQFSNNEEFVSMFKEEAKVAINLNHSNVVSIFDFGIESGQFFLVMDYVEGRNLRQIINELKKTNKSFSIDQALYLIKEAAAGLDHAHRCTDATSGRPLNITHRDMSPQNIMVSFEAEVKVIDFGIAKAETEAEDTKAGTLKGKFSYMSPEQAEGQPIDPRTDVFALGIVLWELLANDRLFTGSNEAAILRKVRDCQVPPIRKINPTVPQELERIVMKALAKDRNVRYQTAANLHRDLNRFLNTQYPDFSPQDFSHFLKESFKNAFQDGRDKLVSYSKIVVQQPESILIPKATPAPRVVAVSPTPANPEKKAPVLNNEDEAPQMPNGFAVEPNLKISLDGLRSSTSPAKNKFSTAAKAAATNLTPNTSMTQSSPHQTRVTQVTQATNLRKTQAVAKTDYTEVIMKVALVAVLAFGGWWGYQKYMKPAPITRDISRVAEKPTQKIPAAAITESKVSLNSSPDGAEVFLNGQPTGLTTPALITVTAKEKADIVLRKEGYIDYTISRSFSDATAQVSATMQVAVATAYLNIKVSDGNSFTKISINGKELLEKPPILKYPIVAQKETVISAFNPITKLSDEVRINAKPGESVDIQLILGRRQPASKK</sequence>
<evidence type="ECO:0000256" key="3">
    <source>
        <dbReference type="ARBA" id="ARBA00022777"/>
    </source>
</evidence>
<proteinExistence type="predicted"/>
<keyword evidence="7" id="KW-1185">Reference proteome</keyword>
<keyword evidence="2" id="KW-0547">Nucleotide-binding</keyword>
<dbReference type="PANTHER" id="PTHR43289">
    <property type="entry name" value="MITOGEN-ACTIVATED PROTEIN KINASE KINASE KINASE 20-RELATED"/>
    <property type="match status" value="1"/>
</dbReference>
<dbReference type="PROSITE" id="PS50011">
    <property type="entry name" value="PROTEIN_KINASE_DOM"/>
    <property type="match status" value="1"/>
</dbReference>
<protein>
    <recommendedName>
        <fullName evidence="5">Protein kinase domain-containing protein</fullName>
    </recommendedName>
</protein>
<dbReference type="Gene3D" id="1.10.510.10">
    <property type="entry name" value="Transferase(Phosphotransferase) domain 1"/>
    <property type="match status" value="1"/>
</dbReference>
<dbReference type="OrthoDB" id="5287493at2"/>
<dbReference type="GO" id="GO:0005524">
    <property type="term" value="F:ATP binding"/>
    <property type="evidence" value="ECO:0007669"/>
    <property type="project" value="UniProtKB-KW"/>
</dbReference>
<dbReference type="InterPro" id="IPR011009">
    <property type="entry name" value="Kinase-like_dom_sf"/>
</dbReference>
<dbReference type="STRING" id="1184267.A11Q_1998"/>
<dbReference type="AlphaFoldDB" id="M4VSM5"/>
<dbReference type="EMBL" id="CP003537">
    <property type="protein sequence ID" value="AGH96214.1"/>
    <property type="molecule type" value="Genomic_DNA"/>
</dbReference>
<dbReference type="eggNOG" id="COG0515">
    <property type="taxonomic scope" value="Bacteria"/>
</dbReference>
<evidence type="ECO:0000256" key="4">
    <source>
        <dbReference type="ARBA" id="ARBA00022840"/>
    </source>
</evidence>
<dbReference type="PATRIC" id="fig|1184267.3.peg.2023"/>